<dbReference type="InterPro" id="IPR017745">
    <property type="entry name" value="BcsE"/>
</dbReference>
<dbReference type="GO" id="GO:0035438">
    <property type="term" value="F:cyclic-di-GMP binding"/>
    <property type="evidence" value="ECO:0007669"/>
    <property type="project" value="InterPro"/>
</dbReference>
<dbReference type="NCBIfam" id="TIGR03369">
    <property type="entry name" value="cellulose_bcsE"/>
    <property type="match status" value="1"/>
</dbReference>
<accession>A0A849BEB3</accession>
<name>A0A849BEB3_9BURK</name>
<evidence type="ECO:0000313" key="3">
    <source>
        <dbReference type="EMBL" id="NNH14270.1"/>
    </source>
</evidence>
<feature type="region of interest" description="Disordered" evidence="2">
    <location>
        <begin position="1"/>
        <end position="23"/>
    </location>
</feature>
<feature type="region of interest" description="Disordered" evidence="2">
    <location>
        <begin position="546"/>
        <end position="622"/>
    </location>
</feature>
<dbReference type="RefSeq" id="WP_053822124.1">
    <property type="nucleotide sequence ID" value="NZ_BAAAEB010000005.1"/>
</dbReference>
<dbReference type="Proteomes" id="UP000542973">
    <property type="component" value="Unassembled WGS sequence"/>
</dbReference>
<dbReference type="EMBL" id="JABEMD010000089">
    <property type="protein sequence ID" value="NNH14270.1"/>
    <property type="molecule type" value="Genomic_DNA"/>
</dbReference>
<evidence type="ECO:0000256" key="2">
    <source>
        <dbReference type="SAM" id="MobiDB-lite"/>
    </source>
</evidence>
<evidence type="ECO:0000256" key="1">
    <source>
        <dbReference type="NCBIfam" id="TIGR03369"/>
    </source>
</evidence>
<protein>
    <recommendedName>
        <fullName evidence="1">Cellulose biosynthesis protein BcsE</fullName>
    </recommendedName>
</protein>
<feature type="compositionally biased region" description="Low complexity" evidence="2">
    <location>
        <begin position="7"/>
        <end position="21"/>
    </location>
</feature>
<gene>
    <name evidence="3" type="primary">bcsE</name>
    <name evidence="3" type="ORF">HLB16_25840</name>
</gene>
<sequence length="622" mass="66230">MSPSTRPAATSLTPDSAASTAPAPPRSALFARLQARPALAIDGLPAELAALAPGHVHIVYAAPSPARDALFWQTAATALRGPATVLSARPADGIAQALREHGLDIDVAGALHHRANLCGLRASGRGAGIDTLIDALQALADQCAARHSVMMVEGAEACFSWNDGARLSREGARLAAWCQRERLSLLLVLAPPTDDIDDTRRPADLGSLHARFAGAAHLAQVQGQYTWEVAFWREREAVLAGRSLPLRFAADEHRLMVSGAGVEGEGGDAAAAGLLAPDEHRVIVCRDAVAHERWVPESWQLVDSNEAAVASASGAVAATVLLHYHGNRAFETLAEQVHRLRRTRGSALKIVVREDQEAMRQHYELLLLNLGANLVIARRTPFARVQAMLEGVQGQVFSRPLPADYRTALSAVLTGSASGYVPPAEFIDTVRGAVEQGRTIRLPHVLLRLTLLPEVAHIDALRACRMNRTGDICSADADSIYVFFFACRLDDADAVCRRVFQRPLEALFSGELRCGDAPTIEAALNAFAQQAQERALPDYSGWLQAREQASATPEEGAPVSTMPVSEPPRAAAGTSSAERATPALPLLSPLDALRPSASAHAASHAKPRTVPTPAAVPLKARE</sequence>
<dbReference type="AlphaFoldDB" id="A0A849BEB3"/>
<evidence type="ECO:0000313" key="4">
    <source>
        <dbReference type="Proteomes" id="UP000542973"/>
    </source>
</evidence>
<proteinExistence type="predicted"/>
<organism evidence="3 4">
    <name type="scientific">Cupriavidus gilardii</name>
    <dbReference type="NCBI Taxonomy" id="82541"/>
    <lineage>
        <taxon>Bacteria</taxon>
        <taxon>Pseudomonadati</taxon>
        <taxon>Pseudomonadota</taxon>
        <taxon>Betaproteobacteria</taxon>
        <taxon>Burkholderiales</taxon>
        <taxon>Burkholderiaceae</taxon>
        <taxon>Cupriavidus</taxon>
    </lineage>
</organism>
<feature type="compositionally biased region" description="Low complexity" evidence="2">
    <location>
        <begin position="580"/>
        <end position="604"/>
    </location>
</feature>
<dbReference type="Pfam" id="PF10995">
    <property type="entry name" value="CBP_BcsE"/>
    <property type="match status" value="1"/>
</dbReference>
<reference evidence="3 4" key="1">
    <citation type="submission" date="2020-05" db="EMBL/GenBank/DDBJ databases">
        <title>MicrobeNet Type strains.</title>
        <authorList>
            <person name="Nicholson A.C."/>
        </authorList>
    </citation>
    <scope>NUCLEOTIDE SEQUENCE [LARGE SCALE GENOMIC DNA]</scope>
    <source>
        <strain evidence="3 4">ATCC 700815</strain>
    </source>
</reference>
<comment type="caution">
    <text evidence="3">The sequence shown here is derived from an EMBL/GenBank/DDBJ whole genome shotgun (WGS) entry which is preliminary data.</text>
</comment>